<dbReference type="PANTHER" id="PTHR42847">
    <property type="entry name" value="ALKANESULFONATE MONOOXYGENASE"/>
    <property type="match status" value="1"/>
</dbReference>
<dbReference type="InterPro" id="IPR019921">
    <property type="entry name" value="Lucif-like_OxRdtase_Rv2161c"/>
</dbReference>
<dbReference type="GO" id="GO:0046306">
    <property type="term" value="P:alkanesulfonate catabolic process"/>
    <property type="evidence" value="ECO:0007669"/>
    <property type="project" value="TreeGrafter"/>
</dbReference>
<dbReference type="EMBL" id="CP000481">
    <property type="protein sequence ID" value="ABK53237.1"/>
    <property type="molecule type" value="Genomic_DNA"/>
</dbReference>
<organism evidence="6 7">
    <name type="scientific">Acidothermus cellulolyticus (strain ATCC 43068 / DSM 8971 / 11B)</name>
    <dbReference type="NCBI Taxonomy" id="351607"/>
    <lineage>
        <taxon>Bacteria</taxon>
        <taxon>Bacillati</taxon>
        <taxon>Actinomycetota</taxon>
        <taxon>Actinomycetes</taxon>
        <taxon>Acidothermales</taxon>
        <taxon>Acidothermaceae</taxon>
        <taxon>Acidothermus</taxon>
    </lineage>
</organism>
<dbReference type="InterPro" id="IPR011251">
    <property type="entry name" value="Luciferase-like_dom"/>
</dbReference>
<evidence type="ECO:0000256" key="1">
    <source>
        <dbReference type="ARBA" id="ARBA00022630"/>
    </source>
</evidence>
<dbReference type="RefSeq" id="WP_011720300.1">
    <property type="nucleotide sequence ID" value="NC_008578.1"/>
</dbReference>
<evidence type="ECO:0000313" key="7">
    <source>
        <dbReference type="Proteomes" id="UP000008221"/>
    </source>
</evidence>
<dbReference type="NCBIfam" id="TIGR03619">
    <property type="entry name" value="F420_Rv2161c"/>
    <property type="match status" value="1"/>
</dbReference>
<dbReference type="STRING" id="351607.Acel_1465"/>
<dbReference type="CDD" id="cd01097">
    <property type="entry name" value="Tetrahydromethanopterin_reductase"/>
    <property type="match status" value="1"/>
</dbReference>
<dbReference type="AlphaFoldDB" id="A0LUX7"/>
<gene>
    <name evidence="6" type="ordered locus">Acel_1465</name>
</gene>
<dbReference type="InParanoid" id="A0LUX7"/>
<dbReference type="Pfam" id="PF00296">
    <property type="entry name" value="Bac_luciferase"/>
    <property type="match status" value="1"/>
</dbReference>
<protein>
    <submittedName>
        <fullName evidence="6">Luciferase family protein</fullName>
    </submittedName>
</protein>
<dbReference type="Gene3D" id="3.20.20.30">
    <property type="entry name" value="Luciferase-like domain"/>
    <property type="match status" value="1"/>
</dbReference>
<accession>A0LUX7</accession>
<reference evidence="6 7" key="1">
    <citation type="journal article" date="2009" name="Genome Res.">
        <title>Complete genome of the cellulolytic thermophile Acidothermus cellulolyticus 11B provides insights into its ecophysiological and evolutionary adaptations.</title>
        <authorList>
            <person name="Barabote R.D."/>
            <person name="Xie G."/>
            <person name="Leu D.H."/>
            <person name="Normand P."/>
            <person name="Necsulea A."/>
            <person name="Daubin V."/>
            <person name="Medigue C."/>
            <person name="Adney W.S."/>
            <person name="Xu X.C."/>
            <person name="Lapidus A."/>
            <person name="Parales R.E."/>
            <person name="Detter C."/>
            <person name="Pujic P."/>
            <person name="Bruce D."/>
            <person name="Lavire C."/>
            <person name="Challacombe J.F."/>
            <person name="Brettin T.S."/>
            <person name="Berry A.M."/>
        </authorList>
    </citation>
    <scope>NUCLEOTIDE SEQUENCE [LARGE SCALE GENOMIC DNA]</scope>
    <source>
        <strain evidence="7">ATCC 43068 / DSM 8971 / 11B</strain>
    </source>
</reference>
<evidence type="ECO:0000256" key="4">
    <source>
        <dbReference type="ARBA" id="ARBA00023033"/>
    </source>
</evidence>
<dbReference type="OrthoDB" id="3206024at2"/>
<dbReference type="InterPro" id="IPR036661">
    <property type="entry name" value="Luciferase-like_sf"/>
</dbReference>
<dbReference type="Proteomes" id="UP000008221">
    <property type="component" value="Chromosome"/>
</dbReference>
<dbReference type="SUPFAM" id="SSF51679">
    <property type="entry name" value="Bacterial luciferase-like"/>
    <property type="match status" value="1"/>
</dbReference>
<keyword evidence="2" id="KW-0288">FMN</keyword>
<dbReference type="PANTHER" id="PTHR42847:SF4">
    <property type="entry name" value="ALKANESULFONATE MONOOXYGENASE-RELATED"/>
    <property type="match status" value="1"/>
</dbReference>
<dbReference type="KEGG" id="ace:Acel_1465"/>
<keyword evidence="7" id="KW-1185">Reference proteome</keyword>
<dbReference type="eggNOG" id="COG2141">
    <property type="taxonomic scope" value="Bacteria"/>
</dbReference>
<evidence type="ECO:0000313" key="6">
    <source>
        <dbReference type="EMBL" id="ABK53237.1"/>
    </source>
</evidence>
<keyword evidence="1" id="KW-0285">Flavoprotein</keyword>
<evidence type="ECO:0000256" key="3">
    <source>
        <dbReference type="ARBA" id="ARBA00023002"/>
    </source>
</evidence>
<keyword evidence="4" id="KW-0503">Monooxygenase</keyword>
<evidence type="ECO:0000259" key="5">
    <source>
        <dbReference type="Pfam" id="PF00296"/>
    </source>
</evidence>
<feature type="domain" description="Luciferase-like" evidence="5">
    <location>
        <begin position="19"/>
        <end position="235"/>
    </location>
</feature>
<keyword evidence="3" id="KW-0560">Oxidoreductase</keyword>
<evidence type="ECO:0000256" key="2">
    <source>
        <dbReference type="ARBA" id="ARBA00022643"/>
    </source>
</evidence>
<sequence>MEIGVAIFATDDALDPASVARLAEERGYESLFFPEHSHIPAARLTPYRGGGDLPRRYWRTYDLFVALAAAATATRRLRIGSGICLVVQRDPIYLAKETASIDHLSGGRFEFGVGAGWNREEMLNHGTDPKVRMHILRERIEAVKVIWSEAEASYRGRYVNFEGICSWPKPLQRPHPPILVGGRGPTVFDRVLSYGDGWFPNHAGDVIERSRELLARADRRISLQVMGVPADPHVLEAYEKAGFDRAVHWLPSAKRSVIERAMDDFERAVAEYRGH</sequence>
<name>A0LUX7_ACIC1</name>
<dbReference type="GO" id="GO:0008726">
    <property type="term" value="F:alkanesulfonate monooxygenase activity"/>
    <property type="evidence" value="ECO:0007669"/>
    <property type="project" value="TreeGrafter"/>
</dbReference>
<proteinExistence type="predicted"/>
<dbReference type="HOGENOM" id="CLU_027853_7_0_11"/>
<dbReference type="InterPro" id="IPR050172">
    <property type="entry name" value="SsuD_RutA_monooxygenase"/>
</dbReference>